<keyword evidence="2" id="KW-0614">Plasmid</keyword>
<evidence type="ECO:0000313" key="2">
    <source>
        <dbReference type="EMBL" id="UPV76470.1"/>
    </source>
</evidence>
<sequence length="391" mass="41252">MGDEDTRYRSRAVHDEPLGRMGRRRFVNTLAGLGFGALSASLLTADDVRAASSDEVPIVYGLTRDGTSEGDGSGGGPSGGGVRPRRKTVPADWYDDFRSAVAAHRNLDVIHHESVASSAVAPGEYGGANATIHVDITAEEVRGAVPERVRDTPVEVRRVERTRERELDADPAALRSGAPAAGEGVPGSVAVASDDLYGTLAPAMRDPKDGALYFATANHVFGGTGNGGESLYLLDDGRTEIGSVREGYPKSDVVCASPKAGYEPLHRIRDGDPGRVLGQFTKAGLADLKAAGEKLEKIGVKTGHTKGKIQAVDGVTCAYGAICKRGQLKWGEESGFGDGDSGSVNYHPDPDDPEAGVLVGGFNNARTWWPGEDYIWGTAAHHVTNKHGYTF</sequence>
<dbReference type="GeneID" id="72187557"/>
<gene>
    <name evidence="2" type="ORF">M0R89_20120</name>
</gene>
<organism evidence="2 3">
    <name type="scientific">Halorussus limi</name>
    <dbReference type="NCBI Taxonomy" id="2938695"/>
    <lineage>
        <taxon>Archaea</taxon>
        <taxon>Methanobacteriati</taxon>
        <taxon>Methanobacteriota</taxon>
        <taxon>Stenosarchaea group</taxon>
        <taxon>Halobacteria</taxon>
        <taxon>Halobacteriales</taxon>
        <taxon>Haladaptataceae</taxon>
        <taxon>Halorussus</taxon>
    </lineage>
</organism>
<keyword evidence="3" id="KW-1185">Reference proteome</keyword>
<dbReference type="KEGG" id="halx:M0R89_20120"/>
<dbReference type="AlphaFoldDB" id="A0A8U0HZM0"/>
<evidence type="ECO:0000256" key="1">
    <source>
        <dbReference type="SAM" id="MobiDB-lite"/>
    </source>
</evidence>
<accession>A0A8U0HZM0</accession>
<proteinExistence type="predicted"/>
<dbReference type="Proteomes" id="UP000830729">
    <property type="component" value="Plasmid unnamed1"/>
</dbReference>
<reference evidence="2 3" key="1">
    <citation type="submission" date="2022-04" db="EMBL/GenBank/DDBJ databases">
        <title>Diverse halophilic archaea isolated from saline environments.</title>
        <authorList>
            <person name="Cui H.-L."/>
        </authorList>
    </citation>
    <scope>NUCLEOTIDE SEQUENCE [LARGE SCALE GENOMIC DNA]</scope>
    <source>
        <strain evidence="2 3">XZYJT49</strain>
        <plasmid evidence="2 3">unnamed1</plasmid>
    </source>
</reference>
<name>A0A8U0HZM0_9EURY</name>
<dbReference type="PROSITE" id="PS51318">
    <property type="entry name" value="TAT"/>
    <property type="match status" value="1"/>
</dbReference>
<feature type="region of interest" description="Disordered" evidence="1">
    <location>
        <begin position="161"/>
        <end position="186"/>
    </location>
</feature>
<evidence type="ECO:0000313" key="3">
    <source>
        <dbReference type="Proteomes" id="UP000830729"/>
    </source>
</evidence>
<protein>
    <submittedName>
        <fullName evidence="2">Uncharacterized protein</fullName>
    </submittedName>
</protein>
<feature type="compositionally biased region" description="Gly residues" evidence="1">
    <location>
        <begin position="69"/>
        <end position="82"/>
    </location>
</feature>
<dbReference type="InterPro" id="IPR006311">
    <property type="entry name" value="TAT_signal"/>
</dbReference>
<dbReference type="RefSeq" id="WP_248652503.1">
    <property type="nucleotide sequence ID" value="NZ_CP096660.1"/>
</dbReference>
<geneLocation type="plasmid" evidence="2 3">
    <name>unnamed1</name>
</geneLocation>
<feature type="region of interest" description="Disordered" evidence="1">
    <location>
        <begin position="62"/>
        <end position="87"/>
    </location>
</feature>
<dbReference type="EMBL" id="CP096660">
    <property type="protein sequence ID" value="UPV76470.1"/>
    <property type="molecule type" value="Genomic_DNA"/>
</dbReference>